<comment type="caution">
    <text evidence="4">The sequence shown here is derived from an EMBL/GenBank/DDBJ whole genome shotgun (WGS) entry which is preliminary data.</text>
</comment>
<dbReference type="Proteomes" id="UP000245370">
    <property type="component" value="Unassembled WGS sequence"/>
</dbReference>
<keyword evidence="2" id="KW-0812">Transmembrane</keyword>
<dbReference type="EMBL" id="QFRJ01000006">
    <property type="protein sequence ID" value="PWH85384.1"/>
    <property type="molecule type" value="Genomic_DNA"/>
</dbReference>
<dbReference type="RefSeq" id="WP_109359464.1">
    <property type="nucleotide sequence ID" value="NZ_QFRJ01000006.1"/>
</dbReference>
<keyword evidence="2" id="KW-1133">Transmembrane helix</keyword>
<gene>
    <name evidence="4" type="ORF">DIT68_08970</name>
</gene>
<keyword evidence="3" id="KW-0732">Signal</keyword>
<sequence length="425" mass="48838">MKQIKIWISFSFLILFNLSYAQESISDKLEEYETSSLDRKMELFYYFFYKFESDQKDSVLYYVNDLISEGIRNKNQNAIALANLGIGPYLLSNSLFEEAEAKLKKAKKHYHKVENDTMLAEVYINLGNSSYLQGKFTEAEMLYNKSAEFAQASGDKRFQMLSVFNLSRIYLNQGRVEEAKRMIQEYIDFNLSNGAMRKLAAAYGLMGQLYLNQSDNAQAIDYFTRSMESGLTAGYMPAVANGYTNLAIVEYVSGNMRKAEQYFQLALAYRQKAADKFYIAEGYYNLGDFFYGVAKFDSSIVNYAYSLKVAEESNNLQGQIDALYALDAVYDTLNEKDNQIAILKKLLVTEKKQATHQSYKEINALKLSYAQSEKEAINNGGIREDQLQSKVVEYQSIFSNWVWVVFCCVALLFVFVFFFKRSTSK</sequence>
<reference evidence="4 5" key="1">
    <citation type="submission" date="2018-05" db="EMBL/GenBank/DDBJ databases">
        <title>Brumimicrobium oceani sp. nov., isolated from coastal sediment.</title>
        <authorList>
            <person name="Kou Y."/>
        </authorList>
    </citation>
    <scope>NUCLEOTIDE SEQUENCE [LARGE SCALE GENOMIC DNA]</scope>
    <source>
        <strain evidence="4 5">C305</strain>
    </source>
</reference>
<evidence type="ECO:0000256" key="1">
    <source>
        <dbReference type="PROSITE-ProRule" id="PRU00339"/>
    </source>
</evidence>
<dbReference type="InterPro" id="IPR019734">
    <property type="entry name" value="TPR_rpt"/>
</dbReference>
<evidence type="ECO:0000313" key="5">
    <source>
        <dbReference type="Proteomes" id="UP000245370"/>
    </source>
</evidence>
<accession>A0A2U2XC58</accession>
<organism evidence="4 5">
    <name type="scientific">Brumimicrobium oceani</name>
    <dbReference type="NCBI Taxonomy" id="2100725"/>
    <lineage>
        <taxon>Bacteria</taxon>
        <taxon>Pseudomonadati</taxon>
        <taxon>Bacteroidota</taxon>
        <taxon>Flavobacteriia</taxon>
        <taxon>Flavobacteriales</taxon>
        <taxon>Crocinitomicaceae</taxon>
        <taxon>Brumimicrobium</taxon>
    </lineage>
</organism>
<dbReference type="PROSITE" id="PS50005">
    <property type="entry name" value="TPR"/>
    <property type="match status" value="1"/>
</dbReference>
<protein>
    <submittedName>
        <fullName evidence="4">Uncharacterized protein</fullName>
    </submittedName>
</protein>
<dbReference type="AlphaFoldDB" id="A0A2U2XC58"/>
<proteinExistence type="predicted"/>
<keyword evidence="1" id="KW-0802">TPR repeat</keyword>
<dbReference type="Gene3D" id="1.25.40.10">
    <property type="entry name" value="Tetratricopeptide repeat domain"/>
    <property type="match status" value="2"/>
</dbReference>
<feature type="signal peptide" evidence="3">
    <location>
        <begin position="1"/>
        <end position="21"/>
    </location>
</feature>
<reference evidence="4 5" key="2">
    <citation type="submission" date="2018-05" db="EMBL/GenBank/DDBJ databases">
        <authorList>
            <person name="Lanie J.A."/>
            <person name="Ng W.-L."/>
            <person name="Kazmierczak K.M."/>
            <person name="Andrzejewski T.M."/>
            <person name="Davidsen T.M."/>
            <person name="Wayne K.J."/>
            <person name="Tettelin H."/>
            <person name="Glass J.I."/>
            <person name="Rusch D."/>
            <person name="Podicherti R."/>
            <person name="Tsui H.-C.T."/>
            <person name="Winkler M.E."/>
        </authorList>
    </citation>
    <scope>NUCLEOTIDE SEQUENCE [LARGE SCALE GENOMIC DNA]</scope>
    <source>
        <strain evidence="4 5">C305</strain>
    </source>
</reference>
<feature type="repeat" description="TPR" evidence="1">
    <location>
        <begin position="200"/>
        <end position="233"/>
    </location>
</feature>
<dbReference type="Pfam" id="PF13432">
    <property type="entry name" value="TPR_16"/>
    <property type="match status" value="1"/>
</dbReference>
<evidence type="ECO:0000256" key="3">
    <source>
        <dbReference type="SAM" id="SignalP"/>
    </source>
</evidence>
<keyword evidence="5" id="KW-1185">Reference proteome</keyword>
<dbReference type="InterPro" id="IPR011990">
    <property type="entry name" value="TPR-like_helical_dom_sf"/>
</dbReference>
<feature type="chain" id="PRO_5015651353" evidence="3">
    <location>
        <begin position="22"/>
        <end position="425"/>
    </location>
</feature>
<dbReference type="OrthoDB" id="9803982at2"/>
<name>A0A2U2XC58_9FLAO</name>
<evidence type="ECO:0000313" key="4">
    <source>
        <dbReference type="EMBL" id="PWH85384.1"/>
    </source>
</evidence>
<dbReference type="Pfam" id="PF13424">
    <property type="entry name" value="TPR_12"/>
    <property type="match status" value="1"/>
</dbReference>
<dbReference type="SUPFAM" id="SSF48452">
    <property type="entry name" value="TPR-like"/>
    <property type="match status" value="1"/>
</dbReference>
<keyword evidence="2" id="KW-0472">Membrane</keyword>
<evidence type="ECO:0000256" key="2">
    <source>
        <dbReference type="SAM" id="Phobius"/>
    </source>
</evidence>
<dbReference type="PANTHER" id="PTHR10098">
    <property type="entry name" value="RAPSYN-RELATED"/>
    <property type="match status" value="1"/>
</dbReference>
<feature type="transmembrane region" description="Helical" evidence="2">
    <location>
        <begin position="401"/>
        <end position="419"/>
    </location>
</feature>
<dbReference type="SMART" id="SM00028">
    <property type="entry name" value="TPR"/>
    <property type="match status" value="5"/>
</dbReference>